<comment type="similarity">
    <text evidence="1">Belongs to the myoviridae tail sheath protein family.</text>
</comment>
<evidence type="ECO:0000313" key="4">
    <source>
        <dbReference type="EMBL" id="ABZ70953.1"/>
    </source>
</evidence>
<dbReference type="InterPro" id="IPR052042">
    <property type="entry name" value="Tail_sheath_structural"/>
</dbReference>
<name>B0T4K1_CAUSK</name>
<dbReference type="PANTHER" id="PTHR35861">
    <property type="match status" value="1"/>
</dbReference>
<proteinExistence type="inferred from homology"/>
<sequence>MPVQTTYPGVYIQELPSGTHTIVGVATSITGFIGYLRRGPINTAVPLLNFGDFQRVYGGIDSLSDTSYQISQFFLNGGTECWVTRCVDATQPPVLPVAPVPGGPIGGTGKPGTTPTPPTGVATLSASAANPGTWGENLYLTIDYMTPSGSNAFNLYATLYNFASGGASVVRTTGLTGVTMDMTQPNYIGEALLSLSSTYTNLINIADLVNPATAGPGYVPPAAPLPSGTILQFVPPAQAAAGVTLTVSVVLPTPPGQKTPPTPPAPVTVAVGSILTFQDFVAAVQSALAVAGAQMNIPALASAAVRTFALPFVTTPPASATPNMVQILLTDPLQAGVLVSVVGSSKSLFNQLQTNIHAINLAAPPPPSASPPPAGGSAPPPPPPDGALPKGIDIAGNSTNRTGVYAFDGVSIINLLSAPDLRYMTTSDYLTSATSILNYVLQRRAFAILDLPSTVNSVPLASAWVSTIPPSFGPGIISAAAYYPEPEVPDPFSSQPRSIGASGTMAGLYAQTDLTRGVWKAPAGITAALTGVQELAYVMTDQENGILNPQGMNALRTFPVYGSIAWGARTLASANPADDDWKYINVRRLALYMEQSLVAGLQWVVFEPNDATLWAQIRLTVTSFLHPLFQQGAFVGSTPDQAYQVICDASTTTPEDMDNGIVNILILFAPVKPAEFVVISIQQMAGQSSS</sequence>
<dbReference type="KEGG" id="cak:Caul_1824"/>
<dbReference type="PANTHER" id="PTHR35861:SF1">
    <property type="entry name" value="PHAGE TAIL SHEATH PROTEIN"/>
    <property type="match status" value="1"/>
</dbReference>
<feature type="region of interest" description="Disordered" evidence="2">
    <location>
        <begin position="360"/>
        <end position="393"/>
    </location>
</feature>
<dbReference type="EMBL" id="CP000927">
    <property type="protein sequence ID" value="ABZ70953.1"/>
    <property type="molecule type" value="Genomic_DNA"/>
</dbReference>
<evidence type="ECO:0000256" key="2">
    <source>
        <dbReference type="SAM" id="MobiDB-lite"/>
    </source>
</evidence>
<evidence type="ECO:0000256" key="1">
    <source>
        <dbReference type="ARBA" id="ARBA00008005"/>
    </source>
</evidence>
<evidence type="ECO:0000259" key="3">
    <source>
        <dbReference type="Pfam" id="PF17482"/>
    </source>
</evidence>
<dbReference type="SUPFAM" id="SSF101447">
    <property type="entry name" value="Formin homology 2 domain (FH2 domain)"/>
    <property type="match status" value="1"/>
</dbReference>
<organism evidence="4">
    <name type="scientific">Caulobacter sp. (strain K31)</name>
    <dbReference type="NCBI Taxonomy" id="366602"/>
    <lineage>
        <taxon>Bacteria</taxon>
        <taxon>Pseudomonadati</taxon>
        <taxon>Pseudomonadota</taxon>
        <taxon>Alphaproteobacteria</taxon>
        <taxon>Caulobacterales</taxon>
        <taxon>Caulobacteraceae</taxon>
        <taxon>Caulobacter</taxon>
    </lineage>
</organism>
<accession>B0T4K1</accession>
<dbReference type="Gene3D" id="3.40.50.11780">
    <property type="match status" value="2"/>
</dbReference>
<dbReference type="OrthoDB" id="9767864at2"/>
<feature type="compositionally biased region" description="Pro residues" evidence="2">
    <location>
        <begin position="363"/>
        <end position="386"/>
    </location>
</feature>
<dbReference type="HOGENOM" id="CLU_009303_1_0_5"/>
<gene>
    <name evidence="4" type="ordered locus">Caul_1824</name>
</gene>
<protein>
    <submittedName>
        <fullName evidence="4">Tail sheath protein</fullName>
    </submittedName>
</protein>
<dbReference type="InterPro" id="IPR020287">
    <property type="entry name" value="Tail_sheath_C"/>
</dbReference>
<dbReference type="AlphaFoldDB" id="B0T4K1"/>
<dbReference type="STRING" id="366602.Caul_1824"/>
<feature type="domain" description="Tail sheath protein C-terminal" evidence="3">
    <location>
        <begin position="578"/>
        <end position="682"/>
    </location>
</feature>
<dbReference type="Pfam" id="PF17482">
    <property type="entry name" value="Phage_sheath_1C"/>
    <property type="match status" value="1"/>
</dbReference>
<dbReference type="eggNOG" id="COG3497">
    <property type="taxonomic scope" value="Bacteria"/>
</dbReference>
<reference evidence="4" key="1">
    <citation type="submission" date="2008-01" db="EMBL/GenBank/DDBJ databases">
        <title>Complete sequence of chromosome of Caulobacter sp. K31.</title>
        <authorList>
            <consortium name="US DOE Joint Genome Institute"/>
            <person name="Copeland A."/>
            <person name="Lucas S."/>
            <person name="Lapidus A."/>
            <person name="Barry K."/>
            <person name="Glavina del Rio T."/>
            <person name="Dalin E."/>
            <person name="Tice H."/>
            <person name="Pitluck S."/>
            <person name="Bruce D."/>
            <person name="Goodwin L."/>
            <person name="Thompson L.S."/>
            <person name="Brettin T."/>
            <person name="Detter J.C."/>
            <person name="Han C."/>
            <person name="Schmutz J."/>
            <person name="Larimer F."/>
            <person name="Land M."/>
            <person name="Hauser L."/>
            <person name="Kyrpides N."/>
            <person name="Kim E."/>
            <person name="Stephens C."/>
            <person name="Richardson P."/>
        </authorList>
    </citation>
    <scope>NUCLEOTIDE SEQUENCE [LARGE SCALE GENOMIC DNA]</scope>
    <source>
        <strain evidence="4">K31</strain>
    </source>
</reference>